<proteinExistence type="predicted"/>
<keyword evidence="9" id="KW-0902">Two-component regulatory system</keyword>
<dbReference type="SMART" id="SM00304">
    <property type="entry name" value="HAMP"/>
    <property type="match status" value="1"/>
</dbReference>
<dbReference type="SMART" id="SM00387">
    <property type="entry name" value="HATPase_c"/>
    <property type="match status" value="1"/>
</dbReference>
<dbReference type="SUPFAM" id="SSF47384">
    <property type="entry name" value="Homodimeric domain of signal transducing histidine kinase"/>
    <property type="match status" value="1"/>
</dbReference>
<reference evidence="15" key="1">
    <citation type="submission" date="2016-10" db="EMBL/GenBank/DDBJ databases">
        <authorList>
            <person name="Varghese N."/>
            <person name="Submissions S."/>
        </authorList>
    </citation>
    <scope>NUCLEOTIDE SEQUENCE [LARGE SCALE GENOMIC DNA]</scope>
    <source>
        <strain evidence="15">MO64</strain>
    </source>
</reference>
<dbReference type="PROSITE" id="PS50109">
    <property type="entry name" value="HIS_KIN"/>
    <property type="match status" value="1"/>
</dbReference>
<dbReference type="EMBL" id="FOSR01000011">
    <property type="protein sequence ID" value="SFL00361.1"/>
    <property type="molecule type" value="Genomic_DNA"/>
</dbReference>
<keyword evidence="7 14" id="KW-0418">Kinase</keyword>
<dbReference type="InterPro" id="IPR004358">
    <property type="entry name" value="Sig_transdc_His_kin-like_C"/>
</dbReference>
<feature type="transmembrane region" description="Helical" evidence="11">
    <location>
        <begin position="12"/>
        <end position="30"/>
    </location>
</feature>
<evidence type="ECO:0000256" key="1">
    <source>
        <dbReference type="ARBA" id="ARBA00000085"/>
    </source>
</evidence>
<dbReference type="CDD" id="cd00075">
    <property type="entry name" value="HATPase"/>
    <property type="match status" value="1"/>
</dbReference>
<dbReference type="Gene3D" id="6.10.340.10">
    <property type="match status" value="1"/>
</dbReference>
<feature type="domain" description="HAMP" evidence="13">
    <location>
        <begin position="177"/>
        <end position="232"/>
    </location>
</feature>
<dbReference type="InterPro" id="IPR036097">
    <property type="entry name" value="HisK_dim/P_sf"/>
</dbReference>
<dbReference type="PRINTS" id="PR00344">
    <property type="entry name" value="BCTRLSENSOR"/>
</dbReference>
<comment type="catalytic activity">
    <reaction evidence="1">
        <text>ATP + protein L-histidine = ADP + protein N-phospho-L-histidine.</text>
        <dbReference type="EC" id="2.7.13.3"/>
    </reaction>
</comment>
<comment type="subcellular location">
    <subcellularLocation>
        <location evidence="2">Membrane</location>
        <topology evidence="2">Multi-pass membrane protein</topology>
    </subcellularLocation>
</comment>
<organism evidence="14 15">
    <name type="scientific">Rhodanobacter glycinis</name>
    <dbReference type="NCBI Taxonomy" id="582702"/>
    <lineage>
        <taxon>Bacteria</taxon>
        <taxon>Pseudomonadati</taxon>
        <taxon>Pseudomonadota</taxon>
        <taxon>Gammaproteobacteria</taxon>
        <taxon>Lysobacterales</taxon>
        <taxon>Rhodanobacteraceae</taxon>
        <taxon>Rhodanobacter</taxon>
    </lineage>
</organism>
<dbReference type="SUPFAM" id="SSF55874">
    <property type="entry name" value="ATPase domain of HSP90 chaperone/DNA topoisomerase II/histidine kinase"/>
    <property type="match status" value="1"/>
</dbReference>
<dbReference type="GO" id="GO:0000155">
    <property type="term" value="F:phosphorelay sensor kinase activity"/>
    <property type="evidence" value="ECO:0007669"/>
    <property type="project" value="InterPro"/>
</dbReference>
<dbReference type="PANTHER" id="PTHR45436">
    <property type="entry name" value="SENSOR HISTIDINE KINASE YKOH"/>
    <property type="match status" value="1"/>
</dbReference>
<evidence type="ECO:0000256" key="5">
    <source>
        <dbReference type="ARBA" id="ARBA00022679"/>
    </source>
</evidence>
<evidence type="ECO:0000256" key="9">
    <source>
        <dbReference type="ARBA" id="ARBA00023012"/>
    </source>
</evidence>
<sequence>MNPFKSSLYWRLLVWFCVVNLLVLVLGGFLTRRFIEYTTAVEIDWSALAQSADAAYEQGGVAGLGDWSIRQRHDGVQATLYQDGQPLHPIRLPPSIMQSLPAMLAADRDVVLRPWRGGGVYVAVQPVTGADGRLRQLVAVSRSHTRLRPQTREKILLGVQLLLSLLFIGLVGWRVARSVAKPVQALRDATRRMTAGELSARVNHPGGGRRDELAQLAGDFDAMAERIEALVTHDRRVLQDLSHELRSPLARLHLILDLAQRSDAPTEAGRYFLQAEHEIVRLDRMAGEMLALSRLEGGLPGMQCEPVALEALLRQCAQRAQVEAQARDVRVRVDASEPACVQGSAMLLERALDNLVGNAIKFSPAGGEVVLALDSADGQASVSVRDHGPGVPPQELEQLFRPFYRGSNAARAEGHGLGLAIVRRVARVHGGTVGASNAEGGGLRVCLQLPLAAGAVAD</sequence>
<evidence type="ECO:0000256" key="10">
    <source>
        <dbReference type="ARBA" id="ARBA00023136"/>
    </source>
</evidence>
<keyword evidence="10 11" id="KW-0472">Membrane</keyword>
<evidence type="ECO:0000256" key="8">
    <source>
        <dbReference type="ARBA" id="ARBA00022989"/>
    </source>
</evidence>
<accession>A0A1I4E846</accession>
<dbReference type="PROSITE" id="PS50885">
    <property type="entry name" value="HAMP"/>
    <property type="match status" value="1"/>
</dbReference>
<evidence type="ECO:0000256" key="4">
    <source>
        <dbReference type="ARBA" id="ARBA00022553"/>
    </source>
</evidence>
<dbReference type="CDD" id="cd06225">
    <property type="entry name" value="HAMP"/>
    <property type="match status" value="1"/>
</dbReference>
<dbReference type="InterPro" id="IPR003594">
    <property type="entry name" value="HATPase_dom"/>
</dbReference>
<dbReference type="FunFam" id="3.30.565.10:FF:000006">
    <property type="entry name" value="Sensor histidine kinase WalK"/>
    <property type="match status" value="1"/>
</dbReference>
<dbReference type="InterPro" id="IPR003661">
    <property type="entry name" value="HisK_dim/P_dom"/>
</dbReference>
<dbReference type="SUPFAM" id="SSF158472">
    <property type="entry name" value="HAMP domain-like"/>
    <property type="match status" value="1"/>
</dbReference>
<evidence type="ECO:0000259" key="13">
    <source>
        <dbReference type="PROSITE" id="PS50885"/>
    </source>
</evidence>
<keyword evidence="8 11" id="KW-1133">Transmembrane helix</keyword>
<feature type="transmembrane region" description="Helical" evidence="11">
    <location>
        <begin position="155"/>
        <end position="176"/>
    </location>
</feature>
<dbReference type="SMART" id="SM00388">
    <property type="entry name" value="HisKA"/>
    <property type="match status" value="1"/>
</dbReference>
<evidence type="ECO:0000256" key="11">
    <source>
        <dbReference type="SAM" id="Phobius"/>
    </source>
</evidence>
<evidence type="ECO:0000256" key="7">
    <source>
        <dbReference type="ARBA" id="ARBA00022777"/>
    </source>
</evidence>
<dbReference type="Pfam" id="PF00512">
    <property type="entry name" value="HisKA"/>
    <property type="match status" value="1"/>
</dbReference>
<dbReference type="Gene3D" id="1.10.287.130">
    <property type="match status" value="1"/>
</dbReference>
<keyword evidence="6 11" id="KW-0812">Transmembrane</keyword>
<evidence type="ECO:0000256" key="2">
    <source>
        <dbReference type="ARBA" id="ARBA00004141"/>
    </source>
</evidence>
<dbReference type="Gene3D" id="3.30.565.10">
    <property type="entry name" value="Histidine kinase-like ATPase, C-terminal domain"/>
    <property type="match status" value="1"/>
</dbReference>
<evidence type="ECO:0000313" key="15">
    <source>
        <dbReference type="Proteomes" id="UP000198725"/>
    </source>
</evidence>
<keyword evidence="4" id="KW-0597">Phosphoprotein</keyword>
<dbReference type="Pfam" id="PF02518">
    <property type="entry name" value="HATPase_c"/>
    <property type="match status" value="1"/>
</dbReference>
<dbReference type="InterPro" id="IPR003660">
    <property type="entry name" value="HAMP_dom"/>
</dbReference>
<dbReference type="CDD" id="cd00082">
    <property type="entry name" value="HisKA"/>
    <property type="match status" value="1"/>
</dbReference>
<dbReference type="Proteomes" id="UP000198725">
    <property type="component" value="Unassembled WGS sequence"/>
</dbReference>
<evidence type="ECO:0000313" key="14">
    <source>
        <dbReference type="EMBL" id="SFL00361.1"/>
    </source>
</evidence>
<dbReference type="InterPro" id="IPR050428">
    <property type="entry name" value="TCS_sensor_his_kinase"/>
</dbReference>
<evidence type="ECO:0000256" key="6">
    <source>
        <dbReference type="ARBA" id="ARBA00022692"/>
    </source>
</evidence>
<name>A0A1I4E846_9GAMM</name>
<dbReference type="PANTHER" id="PTHR45436:SF15">
    <property type="entry name" value="SENSOR HISTIDINE KINASE CUSS"/>
    <property type="match status" value="1"/>
</dbReference>
<dbReference type="RefSeq" id="WP_092704325.1">
    <property type="nucleotide sequence ID" value="NZ_FOSR01000011.1"/>
</dbReference>
<evidence type="ECO:0000259" key="12">
    <source>
        <dbReference type="PROSITE" id="PS50109"/>
    </source>
</evidence>
<dbReference type="InterPro" id="IPR036890">
    <property type="entry name" value="HATPase_C_sf"/>
</dbReference>
<evidence type="ECO:0000256" key="3">
    <source>
        <dbReference type="ARBA" id="ARBA00012438"/>
    </source>
</evidence>
<dbReference type="GO" id="GO:0005886">
    <property type="term" value="C:plasma membrane"/>
    <property type="evidence" value="ECO:0007669"/>
    <property type="project" value="UniProtKB-ARBA"/>
</dbReference>
<dbReference type="AlphaFoldDB" id="A0A1I4E846"/>
<dbReference type="InterPro" id="IPR005467">
    <property type="entry name" value="His_kinase_dom"/>
</dbReference>
<keyword evidence="15" id="KW-1185">Reference proteome</keyword>
<dbReference type="Pfam" id="PF00672">
    <property type="entry name" value="HAMP"/>
    <property type="match status" value="1"/>
</dbReference>
<feature type="domain" description="Histidine kinase" evidence="12">
    <location>
        <begin position="240"/>
        <end position="453"/>
    </location>
</feature>
<keyword evidence="5" id="KW-0808">Transferase</keyword>
<protein>
    <recommendedName>
        <fullName evidence="3">histidine kinase</fullName>
        <ecNumber evidence="3">2.7.13.3</ecNumber>
    </recommendedName>
</protein>
<dbReference type="EC" id="2.7.13.3" evidence="3"/>
<gene>
    <name evidence="14" type="ORF">SAMN05192579_11116</name>
</gene>